<dbReference type="InterPro" id="IPR039564">
    <property type="entry name" value="Peptidase_C39-like"/>
</dbReference>
<evidence type="ECO:0000259" key="1">
    <source>
        <dbReference type="Pfam" id="PF13529"/>
    </source>
</evidence>
<accession>A0A923LY56</accession>
<name>A0A923LY56_9FIRM</name>
<sequence>MPALLLIGLCLPLLLLAAVPCSLFGAPSVSSPDIQEMTAHAEELTAAWKRQRTLEQQAVDLFVSLLPEDLGFIRIEKRLGNTNDYWMIAITSVHSEQDVMTIDEAKIVRTMQAKLQYDLEAEYDAEGDFIGYVLVISDKTPTELMDELGMDGQQRMWAEVIYNTICDAEYSAPGGSVDNTADMDFSDVVFTGRGNSRDVVYFSQYDPRWGGLMYGQTNTIAGAGCGPTSLAICVSTLTDTTVTPPEVCDWSVKTGHRCEGSGSYHSLIPDGAAHYNVPCRGIGRSGTELVKALQEGKLVIAIMSAGHFTRGGHFIVLRGVTDSGKILVADCASYERSQKEWDLGVFLAECNKGAAAGGPFWVLG</sequence>
<keyword evidence="3" id="KW-1185">Reference proteome</keyword>
<protein>
    <submittedName>
        <fullName evidence="2">C39 family peptidase</fullName>
    </submittedName>
</protein>
<evidence type="ECO:0000313" key="3">
    <source>
        <dbReference type="Proteomes" id="UP000606499"/>
    </source>
</evidence>
<gene>
    <name evidence="2" type="ORF">H8S45_15400</name>
</gene>
<evidence type="ECO:0000313" key="2">
    <source>
        <dbReference type="EMBL" id="MBC5726828.1"/>
    </source>
</evidence>
<dbReference type="Proteomes" id="UP000606499">
    <property type="component" value="Unassembled WGS sequence"/>
</dbReference>
<proteinExistence type="predicted"/>
<dbReference type="AlphaFoldDB" id="A0A923LY56"/>
<reference evidence="2" key="1">
    <citation type="submission" date="2020-08" db="EMBL/GenBank/DDBJ databases">
        <title>Genome public.</title>
        <authorList>
            <person name="Liu C."/>
            <person name="Sun Q."/>
        </authorList>
    </citation>
    <scope>NUCLEOTIDE SEQUENCE</scope>
    <source>
        <strain evidence="2">NSJ-28</strain>
    </source>
</reference>
<feature type="domain" description="Peptidase C39-like" evidence="1">
    <location>
        <begin position="198"/>
        <end position="330"/>
    </location>
</feature>
<dbReference type="Gene3D" id="3.90.70.10">
    <property type="entry name" value="Cysteine proteinases"/>
    <property type="match status" value="1"/>
</dbReference>
<dbReference type="Pfam" id="PF13529">
    <property type="entry name" value="Peptidase_C39_2"/>
    <property type="match status" value="1"/>
</dbReference>
<dbReference type="EMBL" id="JACOPL010000033">
    <property type="protein sequence ID" value="MBC5726828.1"/>
    <property type="molecule type" value="Genomic_DNA"/>
</dbReference>
<dbReference type="RefSeq" id="WP_186950520.1">
    <property type="nucleotide sequence ID" value="NZ_JACOPL010000033.1"/>
</dbReference>
<comment type="caution">
    <text evidence="2">The sequence shown here is derived from an EMBL/GenBank/DDBJ whole genome shotgun (WGS) entry which is preliminary data.</text>
</comment>
<organism evidence="2 3">
    <name type="scientific">Agathobaculum faecis</name>
    <dbReference type="NCBI Taxonomy" id="2763013"/>
    <lineage>
        <taxon>Bacteria</taxon>
        <taxon>Bacillati</taxon>
        <taxon>Bacillota</taxon>
        <taxon>Clostridia</taxon>
        <taxon>Eubacteriales</taxon>
        <taxon>Butyricicoccaceae</taxon>
        <taxon>Agathobaculum</taxon>
    </lineage>
</organism>